<accession>A0ABQ4XE83</accession>
<dbReference type="PANTHER" id="PTHR37610:SF78">
    <property type="entry name" value="GAG-POLYPEPTIDE OF LTR COPIA-TYPE-RELATED"/>
    <property type="match status" value="1"/>
</dbReference>
<dbReference type="EMBL" id="BQNB010009418">
    <property type="protein sequence ID" value="GJS63278.1"/>
    <property type="molecule type" value="Genomic_DNA"/>
</dbReference>
<dbReference type="PANTHER" id="PTHR37610">
    <property type="entry name" value="CCHC-TYPE DOMAIN-CONTAINING PROTEIN"/>
    <property type="match status" value="1"/>
</dbReference>
<protein>
    <submittedName>
        <fullName evidence="2">Ribonuclease H-like domain-containing protein</fullName>
    </submittedName>
</protein>
<dbReference type="InterPro" id="IPR029472">
    <property type="entry name" value="Copia-like_N"/>
</dbReference>
<proteinExistence type="predicted"/>
<reference evidence="2" key="1">
    <citation type="journal article" date="2022" name="Int. J. Mol. Sci.">
        <title>Draft Genome of Tanacetum Coccineum: Genomic Comparison of Closely Related Tanacetum-Family Plants.</title>
        <authorList>
            <person name="Yamashiro T."/>
            <person name="Shiraishi A."/>
            <person name="Nakayama K."/>
            <person name="Satake H."/>
        </authorList>
    </citation>
    <scope>NUCLEOTIDE SEQUENCE</scope>
</reference>
<reference evidence="2" key="2">
    <citation type="submission" date="2022-01" db="EMBL/GenBank/DDBJ databases">
        <authorList>
            <person name="Yamashiro T."/>
            <person name="Shiraishi A."/>
            <person name="Satake H."/>
            <person name="Nakayama K."/>
        </authorList>
    </citation>
    <scope>NUCLEOTIDE SEQUENCE</scope>
</reference>
<gene>
    <name evidence="2" type="ORF">Tco_0677842</name>
</gene>
<organism evidence="2 3">
    <name type="scientific">Tanacetum coccineum</name>
    <dbReference type="NCBI Taxonomy" id="301880"/>
    <lineage>
        <taxon>Eukaryota</taxon>
        <taxon>Viridiplantae</taxon>
        <taxon>Streptophyta</taxon>
        <taxon>Embryophyta</taxon>
        <taxon>Tracheophyta</taxon>
        <taxon>Spermatophyta</taxon>
        <taxon>Magnoliopsida</taxon>
        <taxon>eudicotyledons</taxon>
        <taxon>Gunneridae</taxon>
        <taxon>Pentapetalae</taxon>
        <taxon>asterids</taxon>
        <taxon>campanulids</taxon>
        <taxon>Asterales</taxon>
        <taxon>Asteraceae</taxon>
        <taxon>Asteroideae</taxon>
        <taxon>Anthemideae</taxon>
        <taxon>Anthemidinae</taxon>
        <taxon>Tanacetum</taxon>
    </lineage>
</organism>
<name>A0ABQ4XE83_9ASTR</name>
<dbReference type="Pfam" id="PF14244">
    <property type="entry name" value="Retrotran_gag_3"/>
    <property type="match status" value="1"/>
</dbReference>
<feature type="domain" description="Retrotransposon Copia-like N-terminal" evidence="1">
    <location>
        <begin position="29"/>
        <end position="75"/>
    </location>
</feature>
<keyword evidence="3" id="KW-1185">Reference proteome</keyword>
<dbReference type="Proteomes" id="UP001151760">
    <property type="component" value="Unassembled WGS sequence"/>
</dbReference>
<comment type="caution">
    <text evidence="2">The sequence shown here is derived from an EMBL/GenBank/DDBJ whole genome shotgun (WGS) entry which is preliminary data.</text>
</comment>
<evidence type="ECO:0000313" key="2">
    <source>
        <dbReference type="EMBL" id="GJS63278.1"/>
    </source>
</evidence>
<evidence type="ECO:0000313" key="3">
    <source>
        <dbReference type="Proteomes" id="UP001151760"/>
    </source>
</evidence>
<sequence length="85" mass="9236">MAGDDSSKKGDSSSSSDLNLVFGDPLYLHPNDTNGSPIVTVKLTDTENYKMWSIAMTFALRNHNKIGFINGTCEKDNTNPALANQ</sequence>
<evidence type="ECO:0000259" key="1">
    <source>
        <dbReference type="Pfam" id="PF14244"/>
    </source>
</evidence>